<dbReference type="AlphaFoldDB" id="A0A5J5CEL5"/>
<reference evidence="1 2" key="1">
    <citation type="submission" date="2019-08" db="EMBL/GenBank/DDBJ databases">
        <title>A chromosome-level genome assembly, high-density linkage maps, and genome scans reveal the genomic architecture of hybrid incompatibilities underlying speciation via character displacement in darters (Percidae: Etheostominae).</title>
        <authorList>
            <person name="Moran R.L."/>
            <person name="Catchen J.M."/>
            <person name="Fuller R.C."/>
        </authorList>
    </citation>
    <scope>NUCLEOTIDE SEQUENCE [LARGE SCALE GENOMIC DNA]</scope>
    <source>
        <strain evidence="1">EspeVRDwgs_2016</strain>
        <tissue evidence="1">Muscle</tissue>
    </source>
</reference>
<evidence type="ECO:0000313" key="1">
    <source>
        <dbReference type="EMBL" id="KAA8580384.1"/>
    </source>
</evidence>
<name>A0A5J5CEL5_9PERO</name>
<organism evidence="1 2">
    <name type="scientific">Etheostoma spectabile</name>
    <name type="common">orangethroat darter</name>
    <dbReference type="NCBI Taxonomy" id="54343"/>
    <lineage>
        <taxon>Eukaryota</taxon>
        <taxon>Metazoa</taxon>
        <taxon>Chordata</taxon>
        <taxon>Craniata</taxon>
        <taxon>Vertebrata</taxon>
        <taxon>Euteleostomi</taxon>
        <taxon>Actinopterygii</taxon>
        <taxon>Neopterygii</taxon>
        <taxon>Teleostei</taxon>
        <taxon>Neoteleostei</taxon>
        <taxon>Acanthomorphata</taxon>
        <taxon>Eupercaria</taxon>
        <taxon>Perciformes</taxon>
        <taxon>Percoidei</taxon>
        <taxon>Percidae</taxon>
        <taxon>Etheostomatinae</taxon>
        <taxon>Etheostoma</taxon>
    </lineage>
</organism>
<sequence length="239" mass="27598">MEETDEEEEKKRLDQLATSALQQMIDHLINRCYWSSGRHRACSLARAMAQIRSMDMKTLRREKDGGSEDGREGKVMEKAKFIHTSVNCGDERRCLNHEDKLLLSTSCCYDCQDGHAEDADGKNPNPNQARAPDLRQLLRHDRTMTQHTNWINANMSYAGLHRPVHQQTPEDLQTHHHWKLKTRLCRRKEYLRTLKSLYVNDDLDDLFMAHQGTVQHYKAQQDAAGCSRAQQDVAGPSRT</sequence>
<dbReference type="EMBL" id="VOFY01000023">
    <property type="protein sequence ID" value="KAA8580384.1"/>
    <property type="molecule type" value="Genomic_DNA"/>
</dbReference>
<comment type="caution">
    <text evidence="1">The sequence shown here is derived from an EMBL/GenBank/DDBJ whole genome shotgun (WGS) entry which is preliminary data.</text>
</comment>
<proteinExistence type="predicted"/>
<keyword evidence="2" id="KW-1185">Reference proteome</keyword>
<evidence type="ECO:0000313" key="2">
    <source>
        <dbReference type="Proteomes" id="UP000327493"/>
    </source>
</evidence>
<protein>
    <submittedName>
        <fullName evidence="1">Uncharacterized protein</fullName>
    </submittedName>
</protein>
<accession>A0A5J5CEL5</accession>
<dbReference type="Proteomes" id="UP000327493">
    <property type="component" value="Chromosome 23"/>
</dbReference>
<gene>
    <name evidence="1" type="ORF">FQN60_005919</name>
</gene>